<gene>
    <name evidence="9" type="ORF">SAMN04489742_2432</name>
</gene>
<evidence type="ECO:0000259" key="8">
    <source>
        <dbReference type="PROSITE" id="PS50928"/>
    </source>
</evidence>
<keyword evidence="6 7" id="KW-0472">Membrane</keyword>
<protein>
    <submittedName>
        <fullName evidence="9">ABC-type nitrate/sulfonate/bicarbonate transport system, permease component</fullName>
    </submittedName>
</protein>
<feature type="domain" description="ABC transmembrane type-1" evidence="8">
    <location>
        <begin position="56"/>
        <end position="236"/>
    </location>
</feature>
<organism evidence="9 10">
    <name type="scientific">Crystallibacter crystallopoietes</name>
    <dbReference type="NCBI Taxonomy" id="37928"/>
    <lineage>
        <taxon>Bacteria</taxon>
        <taxon>Bacillati</taxon>
        <taxon>Actinomycetota</taxon>
        <taxon>Actinomycetes</taxon>
        <taxon>Micrococcales</taxon>
        <taxon>Micrococcaceae</taxon>
        <taxon>Crystallibacter</taxon>
    </lineage>
</organism>
<comment type="similarity">
    <text evidence="7">Belongs to the binding-protein-dependent transport system permease family.</text>
</comment>
<dbReference type="Gene3D" id="1.10.3720.10">
    <property type="entry name" value="MetI-like"/>
    <property type="match status" value="1"/>
</dbReference>
<accession>A0A1H1DGB4</accession>
<name>A0A1H1DGB4_9MICC</name>
<feature type="transmembrane region" description="Helical" evidence="7">
    <location>
        <begin position="183"/>
        <end position="206"/>
    </location>
</feature>
<dbReference type="AlphaFoldDB" id="A0A1H1DGB4"/>
<dbReference type="Pfam" id="PF00528">
    <property type="entry name" value="BPD_transp_1"/>
    <property type="match status" value="1"/>
</dbReference>
<keyword evidence="4 7" id="KW-0812">Transmembrane</keyword>
<dbReference type="GO" id="GO:0055085">
    <property type="term" value="P:transmembrane transport"/>
    <property type="evidence" value="ECO:0007669"/>
    <property type="project" value="InterPro"/>
</dbReference>
<keyword evidence="2 7" id="KW-0813">Transport</keyword>
<evidence type="ECO:0000256" key="3">
    <source>
        <dbReference type="ARBA" id="ARBA00022475"/>
    </source>
</evidence>
<feature type="transmembrane region" description="Helical" evidence="7">
    <location>
        <begin position="218"/>
        <end position="236"/>
    </location>
</feature>
<dbReference type="PANTHER" id="PTHR30151">
    <property type="entry name" value="ALKANE SULFONATE ABC TRANSPORTER-RELATED, MEMBRANE SUBUNIT"/>
    <property type="match status" value="1"/>
</dbReference>
<dbReference type="InterPro" id="IPR000515">
    <property type="entry name" value="MetI-like"/>
</dbReference>
<evidence type="ECO:0000256" key="4">
    <source>
        <dbReference type="ARBA" id="ARBA00022692"/>
    </source>
</evidence>
<reference evidence="9 10" key="1">
    <citation type="submission" date="2016-10" db="EMBL/GenBank/DDBJ databases">
        <authorList>
            <person name="de Groot N.N."/>
        </authorList>
    </citation>
    <scope>NUCLEOTIDE SEQUENCE [LARGE SCALE GENOMIC DNA]</scope>
    <source>
        <strain evidence="9 10">DSM 20117</strain>
    </source>
</reference>
<evidence type="ECO:0000313" key="9">
    <source>
        <dbReference type="EMBL" id="SDQ75517.1"/>
    </source>
</evidence>
<dbReference type="EMBL" id="FNKH01000002">
    <property type="protein sequence ID" value="SDQ75517.1"/>
    <property type="molecule type" value="Genomic_DNA"/>
</dbReference>
<dbReference type="KEGG" id="acry:AC20117_05265"/>
<keyword evidence="3" id="KW-1003">Cell membrane</keyword>
<dbReference type="SUPFAM" id="SSF161098">
    <property type="entry name" value="MetI-like"/>
    <property type="match status" value="1"/>
</dbReference>
<evidence type="ECO:0000256" key="2">
    <source>
        <dbReference type="ARBA" id="ARBA00022448"/>
    </source>
</evidence>
<evidence type="ECO:0000256" key="6">
    <source>
        <dbReference type="ARBA" id="ARBA00023136"/>
    </source>
</evidence>
<dbReference type="InterPro" id="IPR035906">
    <property type="entry name" value="MetI-like_sf"/>
</dbReference>
<evidence type="ECO:0000256" key="5">
    <source>
        <dbReference type="ARBA" id="ARBA00022989"/>
    </source>
</evidence>
<feature type="transmembrane region" description="Helical" evidence="7">
    <location>
        <begin position="60"/>
        <end position="86"/>
    </location>
</feature>
<evidence type="ECO:0000313" key="10">
    <source>
        <dbReference type="Proteomes" id="UP000181917"/>
    </source>
</evidence>
<feature type="transmembrane region" description="Helical" evidence="7">
    <location>
        <begin position="106"/>
        <end position="134"/>
    </location>
</feature>
<keyword evidence="10" id="KW-1185">Reference proteome</keyword>
<dbReference type="Proteomes" id="UP000181917">
    <property type="component" value="Unassembled WGS sequence"/>
</dbReference>
<comment type="subcellular location">
    <subcellularLocation>
        <location evidence="1 7">Cell membrane</location>
        <topology evidence="1 7">Multi-pass membrane protein</topology>
    </subcellularLocation>
</comment>
<dbReference type="GO" id="GO:0005886">
    <property type="term" value="C:plasma membrane"/>
    <property type="evidence" value="ECO:0007669"/>
    <property type="project" value="UniProtKB-SubCell"/>
</dbReference>
<dbReference type="RefSeq" id="WP_074700645.1">
    <property type="nucleotide sequence ID" value="NZ_CP018863.1"/>
</dbReference>
<evidence type="ECO:0000256" key="1">
    <source>
        <dbReference type="ARBA" id="ARBA00004651"/>
    </source>
</evidence>
<feature type="transmembrane region" description="Helical" evidence="7">
    <location>
        <begin position="7"/>
        <end position="25"/>
    </location>
</feature>
<dbReference type="STRING" id="37928.SAMN04489742_2432"/>
<dbReference type="PANTHER" id="PTHR30151:SF0">
    <property type="entry name" value="ABC TRANSPORTER PERMEASE PROTEIN MJ0413-RELATED"/>
    <property type="match status" value="1"/>
</dbReference>
<sequence>MRFLKTLGYVLALPLILVAIWWASTLGETNFFVPTPALLAEAFAETWFGERIVSDVLPSIGRLVVGVVSAIIIGIVAGLLIGSIKWLRDLTEPVLEFFRAIPPPVLVPVLMLLMGITDGMKVAVIISGCVWPVLLNTIEGVRAIDGVLSDSAHTYGIHGWARVKYLVLPSAGPQIMAGIRQCLSIGLILMVISEMFASSSGLGFTIVQFQRSFAIPEMWSGIVVLGLIGVALSFIFQWTERRVLRWYHGLREVENAV</sequence>
<dbReference type="OrthoDB" id="3173654at2"/>
<proteinExistence type="inferred from homology"/>
<evidence type="ECO:0000256" key="7">
    <source>
        <dbReference type="RuleBase" id="RU363032"/>
    </source>
</evidence>
<dbReference type="PROSITE" id="PS50928">
    <property type="entry name" value="ABC_TM1"/>
    <property type="match status" value="1"/>
</dbReference>
<keyword evidence="5 7" id="KW-1133">Transmembrane helix</keyword>